<organism evidence="1">
    <name type="scientific">bioreactor metagenome</name>
    <dbReference type="NCBI Taxonomy" id="1076179"/>
    <lineage>
        <taxon>unclassified sequences</taxon>
        <taxon>metagenomes</taxon>
        <taxon>ecological metagenomes</taxon>
    </lineage>
</organism>
<gene>
    <name evidence="1" type="ORF">SDC9_207403</name>
</gene>
<dbReference type="EMBL" id="VSSQ01133969">
    <property type="protein sequence ID" value="MPN59681.1"/>
    <property type="molecule type" value="Genomic_DNA"/>
</dbReference>
<protein>
    <submittedName>
        <fullName evidence="1">Uncharacterized protein</fullName>
    </submittedName>
</protein>
<sequence>MPWTERPEAGKSPENGQVRVKCAAFAANPLAMKSAKRRITYPAVSFSAELDALVDAEVQEKGYSNHPEAMQSFSKYLKRAIAFEQKQRYGR</sequence>
<proteinExistence type="predicted"/>
<accession>A0A645J7T8</accession>
<name>A0A645J7T8_9ZZZZ</name>
<dbReference type="AlphaFoldDB" id="A0A645J7T8"/>
<comment type="caution">
    <text evidence="1">The sequence shown here is derived from an EMBL/GenBank/DDBJ whole genome shotgun (WGS) entry which is preliminary data.</text>
</comment>
<reference evidence="1" key="1">
    <citation type="submission" date="2019-08" db="EMBL/GenBank/DDBJ databases">
        <authorList>
            <person name="Kucharzyk K."/>
            <person name="Murdoch R.W."/>
            <person name="Higgins S."/>
            <person name="Loffler F."/>
        </authorList>
    </citation>
    <scope>NUCLEOTIDE SEQUENCE</scope>
</reference>
<evidence type="ECO:0000313" key="1">
    <source>
        <dbReference type="EMBL" id="MPN59681.1"/>
    </source>
</evidence>